<dbReference type="Gene3D" id="3.30.420.10">
    <property type="entry name" value="Ribonuclease H-like superfamily/Ribonuclease H"/>
    <property type="match status" value="1"/>
</dbReference>
<dbReference type="GO" id="GO:0008270">
    <property type="term" value="F:zinc ion binding"/>
    <property type="evidence" value="ECO:0007669"/>
    <property type="project" value="UniProtKB-KW"/>
</dbReference>
<dbReference type="SUPFAM" id="SSF144232">
    <property type="entry name" value="HIT/MYND zinc finger-like"/>
    <property type="match status" value="1"/>
</dbReference>
<evidence type="ECO:0000256" key="2">
    <source>
        <dbReference type="ARBA" id="ARBA00022771"/>
    </source>
</evidence>
<accession>A0A6H5IJT0</accession>
<dbReference type="Proteomes" id="UP000479190">
    <property type="component" value="Unassembled WGS sequence"/>
</dbReference>
<dbReference type="EMBL" id="CADCXV010000840">
    <property type="protein sequence ID" value="CAB0036993.1"/>
    <property type="molecule type" value="Genomic_DNA"/>
</dbReference>
<keyword evidence="7" id="KW-1185">Reference proteome</keyword>
<evidence type="ECO:0000313" key="6">
    <source>
        <dbReference type="EMBL" id="CAB0036993.1"/>
    </source>
</evidence>
<dbReference type="InterPro" id="IPR002893">
    <property type="entry name" value="Znf_MYND"/>
</dbReference>
<sequence>MLSLQRAFEELCGPVEAVYFQQNKDSPTVQASDIQIKEKAVRGFKTAYVVFKNSQSLDKAVQLDKSSVLTMSTDKSPMLVGLKTKDKELDIKLVWIPAHVNIQHNERADALAKAATTEGIENLADICFVCGIAAPYKCSRCKKVKYCSQLHQVSHWRNGHEASCGTEAEELSLEKNQYLFPEFELDMEEEVYSEKSDADVDVAGELKKIEELKINGQVSLQSEENVDEDLLKMANGEVDKTLLKFKKRIQDAPDQVIRIFYIIKSVSKYTHSKDECAACVDYYNNDGSGSGALHLRRLTLGVQASHDVQWGYTAAVEQIRSIHPSRHRTTLVFIRIPAVSRPIFIRR</sequence>
<dbReference type="PANTHER" id="PTHR12298">
    <property type="entry name" value="PCDC2 PROGRAMMED CELL DEATH PROTEIN 2 -RELATED"/>
    <property type="match status" value="1"/>
</dbReference>
<dbReference type="Pfam" id="PF01753">
    <property type="entry name" value="zf-MYND"/>
    <property type="match status" value="1"/>
</dbReference>
<protein>
    <recommendedName>
        <fullName evidence="5">MYND-type domain-containing protein</fullName>
    </recommendedName>
</protein>
<dbReference type="InterPro" id="IPR012337">
    <property type="entry name" value="RNaseH-like_sf"/>
</dbReference>
<dbReference type="AlphaFoldDB" id="A0A6H5IJT0"/>
<organism evidence="6 7">
    <name type="scientific">Trichogramma brassicae</name>
    <dbReference type="NCBI Taxonomy" id="86971"/>
    <lineage>
        <taxon>Eukaryota</taxon>
        <taxon>Metazoa</taxon>
        <taxon>Ecdysozoa</taxon>
        <taxon>Arthropoda</taxon>
        <taxon>Hexapoda</taxon>
        <taxon>Insecta</taxon>
        <taxon>Pterygota</taxon>
        <taxon>Neoptera</taxon>
        <taxon>Endopterygota</taxon>
        <taxon>Hymenoptera</taxon>
        <taxon>Apocrita</taxon>
        <taxon>Proctotrupomorpha</taxon>
        <taxon>Chalcidoidea</taxon>
        <taxon>Trichogrammatidae</taxon>
        <taxon>Trichogramma</taxon>
    </lineage>
</organism>
<evidence type="ECO:0000313" key="7">
    <source>
        <dbReference type="Proteomes" id="UP000479190"/>
    </source>
</evidence>
<dbReference type="SUPFAM" id="SSF53098">
    <property type="entry name" value="Ribonuclease H-like"/>
    <property type="match status" value="2"/>
</dbReference>
<feature type="domain" description="MYND-type" evidence="5">
    <location>
        <begin position="127"/>
        <end position="164"/>
    </location>
</feature>
<name>A0A6H5IJT0_9HYME</name>
<proteinExistence type="predicted"/>
<evidence type="ECO:0000259" key="5">
    <source>
        <dbReference type="PROSITE" id="PS50865"/>
    </source>
</evidence>
<dbReference type="Gene3D" id="6.10.140.2220">
    <property type="match status" value="1"/>
</dbReference>
<evidence type="ECO:0000256" key="3">
    <source>
        <dbReference type="ARBA" id="ARBA00022833"/>
    </source>
</evidence>
<keyword evidence="3" id="KW-0862">Zinc</keyword>
<dbReference type="PANTHER" id="PTHR12298:SF4">
    <property type="entry name" value="PROGRAMMED CELL DEATH PROTEIN 2"/>
    <property type="match status" value="1"/>
</dbReference>
<dbReference type="PROSITE" id="PS01360">
    <property type="entry name" value="ZF_MYND_1"/>
    <property type="match status" value="1"/>
</dbReference>
<evidence type="ECO:0000256" key="1">
    <source>
        <dbReference type="ARBA" id="ARBA00022723"/>
    </source>
</evidence>
<keyword evidence="2 4" id="KW-0863">Zinc-finger</keyword>
<dbReference type="PROSITE" id="PS50865">
    <property type="entry name" value="ZF_MYND_2"/>
    <property type="match status" value="1"/>
</dbReference>
<dbReference type="InterPro" id="IPR036397">
    <property type="entry name" value="RNaseH_sf"/>
</dbReference>
<gene>
    <name evidence="6" type="ORF">TBRA_LOCUS8830</name>
</gene>
<keyword evidence="1" id="KW-0479">Metal-binding</keyword>
<dbReference type="GO" id="GO:0003676">
    <property type="term" value="F:nucleic acid binding"/>
    <property type="evidence" value="ECO:0007669"/>
    <property type="project" value="InterPro"/>
</dbReference>
<evidence type="ECO:0000256" key="4">
    <source>
        <dbReference type="PROSITE-ProRule" id="PRU00134"/>
    </source>
</evidence>
<dbReference type="OrthoDB" id="443682at2759"/>
<reference evidence="6 7" key="1">
    <citation type="submission" date="2020-02" db="EMBL/GenBank/DDBJ databases">
        <authorList>
            <person name="Ferguson B K."/>
        </authorList>
    </citation>
    <scope>NUCLEOTIDE SEQUENCE [LARGE SCALE GENOMIC DNA]</scope>
</reference>